<keyword evidence="3" id="KW-1185">Reference proteome</keyword>
<keyword evidence="1" id="KW-0472">Membrane</keyword>
<reference evidence="2 3" key="2">
    <citation type="journal article" date="2019" name="G3 (Bethesda)">
        <title>Hybrid Assembly of the Genome of the Entomopathogenic Nematode Steinernema carpocapsae Identifies the X-Chromosome.</title>
        <authorList>
            <person name="Serra L."/>
            <person name="Macchietto M."/>
            <person name="Macias-Munoz A."/>
            <person name="McGill C.J."/>
            <person name="Rodriguez I.M."/>
            <person name="Rodriguez B."/>
            <person name="Murad R."/>
            <person name="Mortazavi A."/>
        </authorList>
    </citation>
    <scope>NUCLEOTIDE SEQUENCE [LARGE SCALE GENOMIC DNA]</scope>
    <source>
        <strain evidence="2 3">ALL</strain>
    </source>
</reference>
<sequence>MSATVHILFKNLSQTCVGGAVPVLLTAVPTLFGSIYLGTNFFRCKERDPNKREIAENHRKPSPKRGKEENVACLQYRKIDLMIQG</sequence>
<keyword evidence="1" id="KW-1133">Transmembrane helix</keyword>
<evidence type="ECO:0000313" key="3">
    <source>
        <dbReference type="Proteomes" id="UP000298663"/>
    </source>
</evidence>
<dbReference type="Proteomes" id="UP000298663">
    <property type="component" value="Unassembled WGS sequence"/>
</dbReference>
<gene>
    <name evidence="2" type="ORF">L596_010820</name>
</gene>
<reference evidence="2 3" key="1">
    <citation type="journal article" date="2015" name="Genome Biol.">
        <title>Comparative genomics of Steinernema reveals deeply conserved gene regulatory networks.</title>
        <authorList>
            <person name="Dillman A.R."/>
            <person name="Macchietto M."/>
            <person name="Porter C.F."/>
            <person name="Rogers A."/>
            <person name="Williams B."/>
            <person name="Antoshechkin I."/>
            <person name="Lee M.M."/>
            <person name="Goodwin Z."/>
            <person name="Lu X."/>
            <person name="Lewis E.E."/>
            <person name="Goodrich-Blair H."/>
            <person name="Stock S.P."/>
            <person name="Adams B.J."/>
            <person name="Sternberg P.W."/>
            <person name="Mortazavi A."/>
        </authorList>
    </citation>
    <scope>NUCLEOTIDE SEQUENCE [LARGE SCALE GENOMIC DNA]</scope>
    <source>
        <strain evidence="2 3">ALL</strain>
    </source>
</reference>
<evidence type="ECO:0000256" key="1">
    <source>
        <dbReference type="SAM" id="Phobius"/>
    </source>
</evidence>
<dbReference type="EMBL" id="AZBU02000002">
    <property type="protein sequence ID" value="TKR96865.1"/>
    <property type="molecule type" value="Genomic_DNA"/>
</dbReference>
<keyword evidence="1" id="KW-0812">Transmembrane</keyword>
<dbReference type="AlphaFoldDB" id="A0A4V6XWN9"/>
<feature type="transmembrane region" description="Helical" evidence="1">
    <location>
        <begin position="20"/>
        <end position="42"/>
    </location>
</feature>
<organism evidence="2 3">
    <name type="scientific">Steinernema carpocapsae</name>
    <name type="common">Entomopathogenic nematode</name>
    <dbReference type="NCBI Taxonomy" id="34508"/>
    <lineage>
        <taxon>Eukaryota</taxon>
        <taxon>Metazoa</taxon>
        <taxon>Ecdysozoa</taxon>
        <taxon>Nematoda</taxon>
        <taxon>Chromadorea</taxon>
        <taxon>Rhabditida</taxon>
        <taxon>Tylenchina</taxon>
        <taxon>Panagrolaimomorpha</taxon>
        <taxon>Strongyloidoidea</taxon>
        <taxon>Steinernematidae</taxon>
        <taxon>Steinernema</taxon>
    </lineage>
</organism>
<evidence type="ECO:0000313" key="2">
    <source>
        <dbReference type="EMBL" id="TKR96865.1"/>
    </source>
</evidence>
<name>A0A4V6XWN9_STECR</name>
<accession>A0A4V6XWN9</accession>
<proteinExistence type="predicted"/>
<comment type="caution">
    <text evidence="2">The sequence shown here is derived from an EMBL/GenBank/DDBJ whole genome shotgun (WGS) entry which is preliminary data.</text>
</comment>
<protein>
    <submittedName>
        <fullName evidence="2">Uncharacterized protein</fullName>
    </submittedName>
</protein>